<evidence type="ECO:0000313" key="3">
    <source>
        <dbReference type="EMBL" id="MCQ9121190.1"/>
    </source>
</evidence>
<dbReference type="Pfam" id="PF20744">
    <property type="entry name" value="gp37_trimer"/>
    <property type="match status" value="1"/>
</dbReference>
<evidence type="ECO:0000259" key="2">
    <source>
        <dbReference type="Pfam" id="PF20744"/>
    </source>
</evidence>
<feature type="domain" description="Tail fibre protein gp37 trimerization region" evidence="2">
    <location>
        <begin position="373"/>
        <end position="428"/>
    </location>
</feature>
<comment type="caution">
    <text evidence="3">The sequence shown here is derived from an EMBL/GenBank/DDBJ whole genome shotgun (WGS) entry which is preliminary data.</text>
</comment>
<gene>
    <name evidence="3" type="ORF">MUU45_001677</name>
</gene>
<dbReference type="Gene3D" id="6.20.80.10">
    <property type="match status" value="1"/>
</dbReference>
<organism evidence="3 4">
    <name type="scientific">Rodentibacter pneumotropicus</name>
    <dbReference type="NCBI Taxonomy" id="758"/>
    <lineage>
        <taxon>Bacteria</taxon>
        <taxon>Pseudomonadati</taxon>
        <taxon>Pseudomonadota</taxon>
        <taxon>Gammaproteobacteria</taxon>
        <taxon>Pasteurellales</taxon>
        <taxon>Pasteurellaceae</taxon>
        <taxon>Rodentibacter</taxon>
    </lineage>
</organism>
<keyword evidence="4" id="KW-1185">Reference proteome</keyword>
<name>A0AAW5LCL6_9PAST</name>
<dbReference type="EMBL" id="JALJCU010000009">
    <property type="protein sequence ID" value="MCQ9121190.1"/>
    <property type="molecule type" value="Genomic_DNA"/>
</dbReference>
<reference evidence="3 4" key="1">
    <citation type="journal article" date="2022" name="Microbiol. Spectr.">
        <title>Microbiota of the Pregnant Mouse: Characterization of the Bacterial Communities in the Oral Cavity, Lung, Intestine, and Vagina through Culture and DNA Sequencing.</title>
        <authorList>
            <person name="Greenberg J.M."/>
            <person name="Romero R."/>
            <person name="Winters A.D."/>
            <person name="Galaz J."/>
            <person name="Garcia-Flores V."/>
            <person name="Arenas-Hernandez M."/>
            <person name="Panzer J."/>
            <person name="Shaffer Z."/>
            <person name="Kracht D.J."/>
            <person name="Gomez-Lopez N."/>
            <person name="Theis K.R."/>
        </authorList>
    </citation>
    <scope>NUCLEOTIDE SEQUENCE [LARGE SCALE GENOMIC DNA]</scope>
    <source>
        <strain evidence="3 4">MAC-C1-H1</strain>
    </source>
</reference>
<proteinExistence type="predicted"/>
<feature type="region of interest" description="Disordered" evidence="1">
    <location>
        <begin position="1"/>
        <end position="27"/>
    </location>
</feature>
<dbReference type="AlphaFoldDB" id="A0AAW5LCL6"/>
<evidence type="ECO:0000313" key="4">
    <source>
        <dbReference type="Proteomes" id="UP001206350"/>
    </source>
</evidence>
<sequence length="670" mass="74296">MKTLLPEINSADKRFHNGNPATGEQGTRVTDTWLNDVQDRVRDVQAEAHYVLQKAGFTPKAETQTQLYQAIVKIIEDNRNSAGIAEKGEVQLTNDYSGDSEVLGLTQKAGKALKALIDSLTRNLSNYIPNSKKSNAVNSSSSDTIATSAAAKTAYDKGVEAKNAADNAQRTADEAVRFNRNYFAGDLNTLNDKHEICYLEQAQTKNRNFPADAYQWGVLHVYSNGTLGSQVYYADNGELWARTRWHSHNWNEWKRLDGLDIPTTRASKRALSTDDLNNISASGIYGQNANINATPARHYPIQQAGMLLVTEHSGYGAQQLYAPFNAGYLYARGRNANNGWDDWKRIDGLDKVLKSGDTMTGNLTINHGEPRVHGNRNNSNNWYVGLPNGSSNDLNLHSYAHNTSLILLSDRVKATKPLYVGSERVALLGDFTNPVFTLTNNANSSGSLNNISGTKFLSFGDGALNGLGLPGGADWVGIQIADQSGQKTQIISAGLNNHYIRTNDDLSKNVWHLERLLTDVTLQRLVNRRDYNRTIKGTNPNWDSGTSKNISVTGFVIIYPDGKIEQFFHFKAMRVPWFAPEDALGVHERAFEIPVQLWTAMPNKIVYATAQFTRPVANNITAGGESEEWTMPLWNMQKQGSSRDRCNFTTSRFLGSTDEPIDFLVKVEGY</sequence>
<dbReference type="CDD" id="cd19958">
    <property type="entry name" value="pyocin_knob"/>
    <property type="match status" value="1"/>
</dbReference>
<accession>A0AAW5LCL6</accession>
<protein>
    <submittedName>
        <fullName evidence="3">Tail fiber protein</fullName>
    </submittedName>
</protein>
<dbReference type="Proteomes" id="UP001206350">
    <property type="component" value="Unassembled WGS sequence"/>
</dbReference>
<dbReference type="InterPro" id="IPR048388">
    <property type="entry name" value="Gp37_trimer"/>
</dbReference>
<evidence type="ECO:0000256" key="1">
    <source>
        <dbReference type="SAM" id="MobiDB-lite"/>
    </source>
</evidence>
<dbReference type="RefSeq" id="WP_077665538.1">
    <property type="nucleotide sequence ID" value="NZ_JALJCU010000009.1"/>
</dbReference>